<evidence type="ECO:0000313" key="3">
    <source>
        <dbReference type="Proteomes" id="UP000006727"/>
    </source>
</evidence>
<reference evidence="1 3" key="1">
    <citation type="journal article" date="2008" name="Science">
        <title>The Physcomitrella genome reveals evolutionary insights into the conquest of land by plants.</title>
        <authorList>
            <person name="Rensing S."/>
            <person name="Lang D."/>
            <person name="Zimmer A."/>
            <person name="Terry A."/>
            <person name="Salamov A."/>
            <person name="Shapiro H."/>
            <person name="Nishiyama T."/>
            <person name="Perroud P.-F."/>
            <person name="Lindquist E."/>
            <person name="Kamisugi Y."/>
            <person name="Tanahashi T."/>
            <person name="Sakakibara K."/>
            <person name="Fujita T."/>
            <person name="Oishi K."/>
            <person name="Shin-I T."/>
            <person name="Kuroki Y."/>
            <person name="Toyoda A."/>
            <person name="Suzuki Y."/>
            <person name="Hashimoto A."/>
            <person name="Yamaguchi K."/>
            <person name="Sugano A."/>
            <person name="Kohara Y."/>
            <person name="Fujiyama A."/>
            <person name="Anterola A."/>
            <person name="Aoki S."/>
            <person name="Ashton N."/>
            <person name="Barbazuk W.B."/>
            <person name="Barker E."/>
            <person name="Bennetzen J."/>
            <person name="Bezanilla M."/>
            <person name="Blankenship R."/>
            <person name="Cho S.H."/>
            <person name="Dutcher S."/>
            <person name="Estelle M."/>
            <person name="Fawcett J.A."/>
            <person name="Gundlach H."/>
            <person name="Hanada K."/>
            <person name="Heyl A."/>
            <person name="Hicks K.A."/>
            <person name="Hugh J."/>
            <person name="Lohr M."/>
            <person name="Mayer K."/>
            <person name="Melkozernov A."/>
            <person name="Murata T."/>
            <person name="Nelson D."/>
            <person name="Pils B."/>
            <person name="Prigge M."/>
            <person name="Reiss B."/>
            <person name="Renner T."/>
            <person name="Rombauts S."/>
            <person name="Rushton P."/>
            <person name="Sanderfoot A."/>
            <person name="Schween G."/>
            <person name="Shiu S.-H."/>
            <person name="Stueber K."/>
            <person name="Theodoulou F.L."/>
            <person name="Tu H."/>
            <person name="Van de Peer Y."/>
            <person name="Verrier P.J."/>
            <person name="Waters E."/>
            <person name="Wood A."/>
            <person name="Yang L."/>
            <person name="Cove D."/>
            <person name="Cuming A."/>
            <person name="Hasebe M."/>
            <person name="Lucas S."/>
            <person name="Mishler D.B."/>
            <person name="Reski R."/>
            <person name="Grigoriev I."/>
            <person name="Quatrano R.S."/>
            <person name="Boore J.L."/>
        </authorList>
    </citation>
    <scope>NUCLEOTIDE SEQUENCE [LARGE SCALE GENOMIC DNA]</scope>
    <source>
        <strain evidence="2 3">cv. Gransden 2004</strain>
    </source>
</reference>
<name>A0A2K1K5V6_PHYPA</name>
<gene>
    <name evidence="1" type="ORF">PHYPA_011055</name>
</gene>
<protein>
    <submittedName>
        <fullName evidence="1 2">Uncharacterized protein</fullName>
    </submittedName>
</protein>
<dbReference type="Gramene" id="Pp3c8_2459V3.1">
    <property type="protein sequence ID" value="PAC:32963675.CDS.1"/>
    <property type="gene ID" value="Pp3c8_2459"/>
</dbReference>
<proteinExistence type="predicted"/>
<dbReference type="EnsemblPlants" id="Pp3c8_2459V3.1">
    <property type="protein sequence ID" value="PAC:32963675.CDS.1"/>
    <property type="gene ID" value="Pp3c8_2459"/>
</dbReference>
<dbReference type="EMBL" id="ABEU02000008">
    <property type="protein sequence ID" value="PNR49159.1"/>
    <property type="molecule type" value="Genomic_DNA"/>
</dbReference>
<reference evidence="2" key="3">
    <citation type="submission" date="2020-12" db="UniProtKB">
        <authorList>
            <consortium name="EnsemblPlants"/>
        </authorList>
    </citation>
    <scope>IDENTIFICATION</scope>
</reference>
<dbReference type="Proteomes" id="UP000006727">
    <property type="component" value="Chromosome 8"/>
</dbReference>
<dbReference type="AlphaFoldDB" id="A0A2K1K5V6"/>
<keyword evidence="3" id="KW-1185">Reference proteome</keyword>
<reference evidence="1 3" key="2">
    <citation type="journal article" date="2018" name="Plant J.">
        <title>The Physcomitrella patens chromosome-scale assembly reveals moss genome structure and evolution.</title>
        <authorList>
            <person name="Lang D."/>
            <person name="Ullrich K.K."/>
            <person name="Murat F."/>
            <person name="Fuchs J."/>
            <person name="Jenkins J."/>
            <person name="Haas F.B."/>
            <person name="Piednoel M."/>
            <person name="Gundlach H."/>
            <person name="Van Bel M."/>
            <person name="Meyberg R."/>
            <person name="Vives C."/>
            <person name="Morata J."/>
            <person name="Symeonidi A."/>
            <person name="Hiss M."/>
            <person name="Muchero W."/>
            <person name="Kamisugi Y."/>
            <person name="Saleh O."/>
            <person name="Blanc G."/>
            <person name="Decker E.L."/>
            <person name="van Gessel N."/>
            <person name="Grimwood J."/>
            <person name="Hayes R.D."/>
            <person name="Graham S.W."/>
            <person name="Gunter L.E."/>
            <person name="McDaniel S.F."/>
            <person name="Hoernstein S.N.W."/>
            <person name="Larsson A."/>
            <person name="Li F.W."/>
            <person name="Perroud P.F."/>
            <person name="Phillips J."/>
            <person name="Ranjan P."/>
            <person name="Rokshar D.S."/>
            <person name="Rothfels C.J."/>
            <person name="Schneider L."/>
            <person name="Shu S."/>
            <person name="Stevenson D.W."/>
            <person name="Thummler F."/>
            <person name="Tillich M."/>
            <person name="Villarreal Aguilar J.C."/>
            <person name="Widiez T."/>
            <person name="Wong G.K."/>
            <person name="Wymore A."/>
            <person name="Zhang Y."/>
            <person name="Zimmer A.D."/>
            <person name="Quatrano R.S."/>
            <person name="Mayer K.F.X."/>
            <person name="Goodstein D."/>
            <person name="Casacuberta J.M."/>
            <person name="Vandepoele K."/>
            <person name="Reski R."/>
            <person name="Cuming A.C."/>
            <person name="Tuskan G.A."/>
            <person name="Maumus F."/>
            <person name="Salse J."/>
            <person name="Schmutz J."/>
            <person name="Rensing S.A."/>
        </authorList>
    </citation>
    <scope>NUCLEOTIDE SEQUENCE [LARGE SCALE GENOMIC DNA]</scope>
    <source>
        <strain evidence="2 3">cv. Gransden 2004</strain>
    </source>
</reference>
<accession>A0A2K1K5V6</accession>
<evidence type="ECO:0000313" key="2">
    <source>
        <dbReference type="EnsemblPlants" id="PAC:32963675.CDS.1"/>
    </source>
</evidence>
<dbReference type="InParanoid" id="A0A2K1K5V6"/>
<organism evidence="1">
    <name type="scientific">Physcomitrium patens</name>
    <name type="common">Spreading-leaved earth moss</name>
    <name type="synonym">Physcomitrella patens</name>
    <dbReference type="NCBI Taxonomy" id="3218"/>
    <lineage>
        <taxon>Eukaryota</taxon>
        <taxon>Viridiplantae</taxon>
        <taxon>Streptophyta</taxon>
        <taxon>Embryophyta</taxon>
        <taxon>Bryophyta</taxon>
        <taxon>Bryophytina</taxon>
        <taxon>Bryopsida</taxon>
        <taxon>Funariidae</taxon>
        <taxon>Funariales</taxon>
        <taxon>Funariaceae</taxon>
        <taxon>Physcomitrium</taxon>
    </lineage>
</organism>
<sequence length="84" mass="9361">METKTVSMCEIFVLEKINMRRQQCRSSATALDLGSEGALHRLVCPFSSGMVGSSCSVRITILCVRERDVSLNHFSFCTVVLLNF</sequence>
<evidence type="ECO:0000313" key="1">
    <source>
        <dbReference type="EMBL" id="PNR49159.1"/>
    </source>
</evidence>